<sequence>MMVHFTSICSILLSGIIITHSFQRPFLAPKRLVHRKAVFMSSDLNEPSRPGFRVSDSDDASSNTGMGNVRPRRRRLNDRLMDEISVIESTLPPRAPVVEQVFLYFPPDTPEFD</sequence>
<organism evidence="3">
    <name type="scientific">Octactis speculum</name>
    <dbReference type="NCBI Taxonomy" id="3111310"/>
    <lineage>
        <taxon>Eukaryota</taxon>
        <taxon>Sar</taxon>
        <taxon>Stramenopiles</taxon>
        <taxon>Ochrophyta</taxon>
        <taxon>Dictyochophyceae</taxon>
        <taxon>Dictyochales</taxon>
        <taxon>Dictyochaceae</taxon>
        <taxon>Octactis</taxon>
    </lineage>
</organism>
<dbReference type="AlphaFoldDB" id="A0A7S2HIZ6"/>
<name>A0A7S2HIZ6_9STRA</name>
<proteinExistence type="predicted"/>
<evidence type="ECO:0000313" key="3">
    <source>
        <dbReference type="EMBL" id="CAD9492285.1"/>
    </source>
</evidence>
<reference evidence="3" key="1">
    <citation type="submission" date="2021-01" db="EMBL/GenBank/DDBJ databases">
        <authorList>
            <person name="Corre E."/>
            <person name="Pelletier E."/>
            <person name="Niang G."/>
            <person name="Scheremetjew M."/>
            <person name="Finn R."/>
            <person name="Kale V."/>
            <person name="Holt S."/>
            <person name="Cochrane G."/>
            <person name="Meng A."/>
            <person name="Brown T."/>
            <person name="Cohen L."/>
        </authorList>
    </citation>
    <scope>NUCLEOTIDE SEQUENCE</scope>
    <source>
        <strain evidence="3">CCMP1381</strain>
    </source>
</reference>
<evidence type="ECO:0000256" key="2">
    <source>
        <dbReference type="SAM" id="SignalP"/>
    </source>
</evidence>
<dbReference type="EMBL" id="HBGS01061589">
    <property type="protein sequence ID" value="CAD9492285.1"/>
    <property type="molecule type" value="Transcribed_RNA"/>
</dbReference>
<feature type="signal peptide" evidence="2">
    <location>
        <begin position="1"/>
        <end position="21"/>
    </location>
</feature>
<feature type="chain" id="PRO_5031359375" evidence="2">
    <location>
        <begin position="22"/>
        <end position="113"/>
    </location>
</feature>
<accession>A0A7S2HIZ6</accession>
<protein>
    <submittedName>
        <fullName evidence="3">Uncharacterized protein</fullName>
    </submittedName>
</protein>
<keyword evidence="2" id="KW-0732">Signal</keyword>
<gene>
    <name evidence="3" type="ORF">DSPE1174_LOCUS32146</name>
</gene>
<feature type="region of interest" description="Disordered" evidence="1">
    <location>
        <begin position="46"/>
        <end position="74"/>
    </location>
</feature>
<evidence type="ECO:0000256" key="1">
    <source>
        <dbReference type="SAM" id="MobiDB-lite"/>
    </source>
</evidence>